<organism evidence="2 3">
    <name type="scientific">Archangium lansingense</name>
    <dbReference type="NCBI Taxonomy" id="2995310"/>
    <lineage>
        <taxon>Bacteria</taxon>
        <taxon>Pseudomonadati</taxon>
        <taxon>Myxococcota</taxon>
        <taxon>Myxococcia</taxon>
        <taxon>Myxococcales</taxon>
        <taxon>Cystobacterineae</taxon>
        <taxon>Archangiaceae</taxon>
        <taxon>Archangium</taxon>
    </lineage>
</organism>
<keyword evidence="3" id="KW-1185">Reference proteome</keyword>
<evidence type="ECO:0000256" key="1">
    <source>
        <dbReference type="SAM" id="SignalP"/>
    </source>
</evidence>
<accession>A0ABT4ADA2</accession>
<keyword evidence="1" id="KW-0732">Signal</keyword>
<evidence type="ECO:0000313" key="2">
    <source>
        <dbReference type="EMBL" id="MCY1079652.1"/>
    </source>
</evidence>
<feature type="signal peptide" evidence="1">
    <location>
        <begin position="1"/>
        <end position="19"/>
    </location>
</feature>
<reference evidence="2 3" key="1">
    <citation type="submission" date="2022-11" db="EMBL/GenBank/DDBJ databases">
        <title>Minimal conservation of predation-associated metabolite biosynthetic gene clusters underscores biosynthetic potential of Myxococcota including descriptions for ten novel species: Archangium lansinium sp. nov., Myxococcus landrumus sp. nov., Nannocystis bai.</title>
        <authorList>
            <person name="Ahearne A."/>
            <person name="Stevens C."/>
            <person name="Phillips K."/>
        </authorList>
    </citation>
    <scope>NUCLEOTIDE SEQUENCE [LARGE SCALE GENOMIC DNA]</scope>
    <source>
        <strain evidence="2 3">MIWBW</strain>
    </source>
</reference>
<evidence type="ECO:0000313" key="3">
    <source>
        <dbReference type="Proteomes" id="UP001207654"/>
    </source>
</evidence>
<dbReference type="EMBL" id="JAPNKA010000001">
    <property type="protein sequence ID" value="MCY1079652.1"/>
    <property type="molecule type" value="Genomic_DNA"/>
</dbReference>
<dbReference type="Proteomes" id="UP001207654">
    <property type="component" value="Unassembled WGS sequence"/>
</dbReference>
<sequence>MRVNVIPLLLLLWASPSWAEQELALYPGTVHTRIGEDLLIGGQPHRIAYFTTKDSLVKVARYFHGFWTKQGYPVVVNGDLQREAVVSAFFTREGLQRAVVLRTHLGKTVGFTVLKDLWLYEKPASAGNSPFIQVEGALFSADVGSRDEAGGSRHRTQVVERSLDAVRQELTSRFTAAGYALVRESGGRLDGRRTLVLEYARGAEQVLTTLVELEPSRVAVSQAWVGTDRPDGMPNAEAVRQAREDALRAGQGREGTP</sequence>
<name>A0ABT4ADA2_9BACT</name>
<dbReference type="RefSeq" id="WP_267538357.1">
    <property type="nucleotide sequence ID" value="NZ_JAPNKA010000001.1"/>
</dbReference>
<gene>
    <name evidence="2" type="ORF">OV287_34855</name>
</gene>
<feature type="chain" id="PRO_5047491043" evidence="1">
    <location>
        <begin position="20"/>
        <end position="257"/>
    </location>
</feature>
<comment type="caution">
    <text evidence="2">The sequence shown here is derived from an EMBL/GenBank/DDBJ whole genome shotgun (WGS) entry which is preliminary data.</text>
</comment>
<protein>
    <submittedName>
        <fullName evidence="2">Uncharacterized protein</fullName>
    </submittedName>
</protein>
<proteinExistence type="predicted"/>